<dbReference type="EMBL" id="BTGU01000008">
    <property type="protein sequence ID" value="GMN38897.1"/>
    <property type="molecule type" value="Genomic_DNA"/>
</dbReference>
<sequence length="421" mass="48492">MGDLTEPDLISDLPQSIIESILTRLPIRDAVRTSILSSKWRYKWASITQLVFDEKCAAVYNDQEVDEKSLVEFITRALFLHEGPIHKFQLSASYLQSCPDIDQWLLFLSRADIKELILELGEGDWYRVPACLFRCKRLTRLELFRCELDPPPGFKGFQCLKNLTLHQVSVYADVIENLISSCSLLENLSLSYFDSLSLNINAPNLKYLFLEGEFRDINLENTPLLAAMSVAMYMNDDFVENYEQSSSCNFDKFLGGVPRLESLNGHIYFTKYLSIGYDLGKLAITYNHLKVIELYQVSFEDMREIYVVLRLITSSPNLEELQMSGSSNALVAMEAPDLDLWEIEAHSKCTFKKLKHVKMTEMSNVPHEMEFIKFLLCRSPVLERMSIAPCVYVMDGRLNMLIELVRFRRASARAEILFIQD</sequence>
<proteinExistence type="predicted"/>
<reference evidence="2" key="1">
    <citation type="submission" date="2023-07" db="EMBL/GenBank/DDBJ databases">
        <title>draft genome sequence of fig (Ficus carica).</title>
        <authorList>
            <person name="Takahashi T."/>
            <person name="Nishimura K."/>
        </authorList>
    </citation>
    <scope>NUCLEOTIDE SEQUENCE</scope>
</reference>
<dbReference type="InterPro" id="IPR036047">
    <property type="entry name" value="F-box-like_dom_sf"/>
</dbReference>
<feature type="domain" description="F-box" evidence="1">
    <location>
        <begin position="7"/>
        <end position="63"/>
    </location>
</feature>
<dbReference type="PROSITE" id="PS50181">
    <property type="entry name" value="FBOX"/>
    <property type="match status" value="1"/>
</dbReference>
<dbReference type="Gene3D" id="3.80.10.10">
    <property type="entry name" value="Ribonuclease Inhibitor"/>
    <property type="match status" value="1"/>
</dbReference>
<dbReference type="Pfam" id="PF00646">
    <property type="entry name" value="F-box"/>
    <property type="match status" value="1"/>
</dbReference>
<evidence type="ECO:0000313" key="3">
    <source>
        <dbReference type="Proteomes" id="UP001187192"/>
    </source>
</evidence>
<dbReference type="InterPro" id="IPR055411">
    <property type="entry name" value="LRR_FXL15/At3g58940/PEG3-like"/>
</dbReference>
<evidence type="ECO:0000259" key="1">
    <source>
        <dbReference type="PROSITE" id="PS50181"/>
    </source>
</evidence>
<accession>A0AA87ZRM1</accession>
<dbReference type="Pfam" id="PF24758">
    <property type="entry name" value="LRR_At5g56370"/>
    <property type="match status" value="1"/>
</dbReference>
<dbReference type="PANTHER" id="PTHR31639:SF237">
    <property type="entry name" value="F-BOX DOMAIN-CONTAINING PROTEIN"/>
    <property type="match status" value="1"/>
</dbReference>
<dbReference type="SMART" id="SM00579">
    <property type="entry name" value="FBD"/>
    <property type="match status" value="1"/>
</dbReference>
<protein>
    <recommendedName>
        <fullName evidence="1">F-box domain-containing protein</fullName>
    </recommendedName>
</protein>
<dbReference type="InterPro" id="IPR032675">
    <property type="entry name" value="LRR_dom_sf"/>
</dbReference>
<dbReference type="AlphaFoldDB" id="A0AA87ZRM1"/>
<name>A0AA87ZRM1_FICCA</name>
<comment type="caution">
    <text evidence="2">The sequence shown here is derived from an EMBL/GenBank/DDBJ whole genome shotgun (WGS) entry which is preliminary data.</text>
</comment>
<keyword evidence="3" id="KW-1185">Reference proteome</keyword>
<dbReference type="InterPro" id="IPR053781">
    <property type="entry name" value="F-box_AtFBL13-like"/>
</dbReference>
<dbReference type="CDD" id="cd22160">
    <property type="entry name" value="F-box_AtFBL13-like"/>
    <property type="match status" value="1"/>
</dbReference>
<dbReference type="SUPFAM" id="SSF81383">
    <property type="entry name" value="F-box domain"/>
    <property type="match status" value="1"/>
</dbReference>
<dbReference type="Proteomes" id="UP001187192">
    <property type="component" value="Unassembled WGS sequence"/>
</dbReference>
<dbReference type="PANTHER" id="PTHR31639">
    <property type="entry name" value="F-BOX PROTEIN-LIKE"/>
    <property type="match status" value="1"/>
</dbReference>
<evidence type="ECO:0000313" key="2">
    <source>
        <dbReference type="EMBL" id="GMN38897.1"/>
    </source>
</evidence>
<organism evidence="2 3">
    <name type="scientific">Ficus carica</name>
    <name type="common">Common fig</name>
    <dbReference type="NCBI Taxonomy" id="3494"/>
    <lineage>
        <taxon>Eukaryota</taxon>
        <taxon>Viridiplantae</taxon>
        <taxon>Streptophyta</taxon>
        <taxon>Embryophyta</taxon>
        <taxon>Tracheophyta</taxon>
        <taxon>Spermatophyta</taxon>
        <taxon>Magnoliopsida</taxon>
        <taxon>eudicotyledons</taxon>
        <taxon>Gunneridae</taxon>
        <taxon>Pentapetalae</taxon>
        <taxon>rosids</taxon>
        <taxon>fabids</taxon>
        <taxon>Rosales</taxon>
        <taxon>Moraceae</taxon>
        <taxon>Ficeae</taxon>
        <taxon>Ficus</taxon>
    </lineage>
</organism>
<dbReference type="InterPro" id="IPR006566">
    <property type="entry name" value="FBD"/>
</dbReference>
<dbReference type="InterPro" id="IPR001810">
    <property type="entry name" value="F-box_dom"/>
</dbReference>
<dbReference type="SUPFAM" id="SSF52047">
    <property type="entry name" value="RNI-like"/>
    <property type="match status" value="1"/>
</dbReference>
<gene>
    <name evidence="2" type="ORF">TIFTF001_008124</name>
</gene>